<evidence type="ECO:0000259" key="2">
    <source>
        <dbReference type="Pfam" id="PF22788"/>
    </source>
</evidence>
<gene>
    <name evidence="3" type="ORF">TCIL3000_10_6020</name>
</gene>
<dbReference type="InterPro" id="IPR055089">
    <property type="entry name" value="COP9_N"/>
</dbReference>
<dbReference type="AlphaFoldDB" id="G0UWR2"/>
<dbReference type="GO" id="GO:0006511">
    <property type="term" value="P:ubiquitin-dependent protein catabolic process"/>
    <property type="evidence" value="ECO:0007669"/>
    <property type="project" value="TreeGrafter"/>
</dbReference>
<dbReference type="InterPro" id="IPR050756">
    <property type="entry name" value="CSN3"/>
</dbReference>
<feature type="domain" description="COP9 signalosome complex subunit 3 N-terminal helical repeats" evidence="2">
    <location>
        <begin position="111"/>
        <end position="231"/>
    </location>
</feature>
<dbReference type="PANTHER" id="PTHR10758">
    <property type="entry name" value="26S PROTEASOME NON-ATPASE REGULATORY SUBUNIT 3/COP9 SIGNALOSOME COMPLEX SUBUNIT 3"/>
    <property type="match status" value="1"/>
</dbReference>
<reference evidence="3" key="1">
    <citation type="journal article" date="2012" name="Proc. Natl. Acad. Sci. U.S.A.">
        <title>Antigenic diversity is generated by distinct evolutionary mechanisms in African trypanosome species.</title>
        <authorList>
            <person name="Jackson A.P."/>
            <person name="Berry A."/>
            <person name="Aslett M."/>
            <person name="Allison H.C."/>
            <person name="Burton P."/>
            <person name="Vavrova-Anderson J."/>
            <person name="Brown R."/>
            <person name="Browne H."/>
            <person name="Corton N."/>
            <person name="Hauser H."/>
            <person name="Gamble J."/>
            <person name="Gilderthorp R."/>
            <person name="Marcello L."/>
            <person name="McQuillan J."/>
            <person name="Otto T.D."/>
            <person name="Quail M.A."/>
            <person name="Sanders M.J."/>
            <person name="van Tonder A."/>
            <person name="Ginger M.L."/>
            <person name="Field M.C."/>
            <person name="Barry J.D."/>
            <person name="Hertz-Fowler C."/>
            <person name="Berriman M."/>
        </authorList>
    </citation>
    <scope>NUCLEOTIDE SEQUENCE</scope>
    <source>
        <strain evidence="3">IL3000</strain>
    </source>
</reference>
<dbReference type="EMBL" id="HE575323">
    <property type="protein sequence ID" value="CCC93829.1"/>
    <property type="molecule type" value="Genomic_DNA"/>
</dbReference>
<dbReference type="Pfam" id="PF22788">
    <property type="entry name" value="COP9_hel_rpt"/>
    <property type="match status" value="1"/>
</dbReference>
<keyword evidence="1" id="KW-0963">Cytoplasm</keyword>
<dbReference type="PANTHER" id="PTHR10758:SF1">
    <property type="entry name" value="COP9 SIGNALOSOME COMPLEX SUBUNIT 3"/>
    <property type="match status" value="1"/>
</dbReference>
<evidence type="ECO:0000256" key="1">
    <source>
        <dbReference type="ARBA" id="ARBA00022490"/>
    </source>
</evidence>
<organism evidence="3">
    <name type="scientific">Trypanosoma congolense (strain IL3000)</name>
    <dbReference type="NCBI Taxonomy" id="1068625"/>
    <lineage>
        <taxon>Eukaryota</taxon>
        <taxon>Discoba</taxon>
        <taxon>Euglenozoa</taxon>
        <taxon>Kinetoplastea</taxon>
        <taxon>Metakinetoplastina</taxon>
        <taxon>Trypanosomatida</taxon>
        <taxon>Trypanosomatidae</taxon>
        <taxon>Trypanosoma</taxon>
        <taxon>Nannomonas</taxon>
    </lineage>
</organism>
<accession>G0UWR2</accession>
<proteinExistence type="predicted"/>
<name>G0UWR2_TRYCI</name>
<evidence type="ECO:0000313" key="3">
    <source>
        <dbReference type="EMBL" id="CCC93829.1"/>
    </source>
</evidence>
<protein>
    <recommendedName>
        <fullName evidence="2">COP9 signalosome complex subunit 3 N-terminal helical repeats domain-containing protein</fullName>
    </recommendedName>
</protein>
<dbReference type="VEuPathDB" id="TriTrypDB:TcIL3000_10_6020"/>
<dbReference type="GO" id="GO:0008180">
    <property type="term" value="C:COP9 signalosome"/>
    <property type="evidence" value="ECO:0007669"/>
    <property type="project" value="TreeGrafter"/>
</dbReference>
<sequence length="523" mass="57700">MNTFGILQEVAVDAADDNHYLRLETLLEQRMSELTTQPSIAVNALKSLMDMENSKPRRSYALGMTYLAAAVVLGCGPNELDDVTSSTLVQLVERHLLSPESAAYSQLRGHRQALQRFEQVLKGYTVLLDIIDVGNYARKLYYLKSAVENFSPSPVHLTVAHPLLVREAMRWSCPAPAIAMMQNQVLEISSKETGAGIACSCSYYYEGGMMLAFLQCWEAAVSWLRSAMTIAKSTTRARNTAGKVAQEATGLLHGEKGLDYLLVETTKMFILASIAYHGELGDGADRANIQQIAQQYRSSNLEPYMRLLNAAMHRNREQWIATTKHFASLWDNDGTTPFVAAADERLQRHIVVDMAKFTSCIRRSSLLSAINSHMPCSVEEATGNTAGGQGSICKISGEVHLTDLLLAMREEGDLTVSIENVSCPEEAAHVGVEGKEEECGISERQFVVVKLAPPPRQVPRLLGDSQKGNSYLCLCDEEVHHMTSAQIQQALHEGMQLCERAHTVLKHAREVSRGEAVRESEVS</sequence>